<protein>
    <submittedName>
        <fullName evidence="2">Uncharacterized protein</fullName>
    </submittedName>
</protein>
<feature type="compositionally biased region" description="Basic and acidic residues" evidence="1">
    <location>
        <begin position="228"/>
        <end position="258"/>
    </location>
</feature>
<feature type="compositionally biased region" description="Basic and acidic residues" evidence="1">
    <location>
        <begin position="278"/>
        <end position="288"/>
    </location>
</feature>
<feature type="compositionally biased region" description="Polar residues" evidence="1">
    <location>
        <begin position="293"/>
        <end position="309"/>
    </location>
</feature>
<feature type="region of interest" description="Disordered" evidence="1">
    <location>
        <begin position="1"/>
        <end position="98"/>
    </location>
</feature>
<feature type="region of interest" description="Disordered" evidence="1">
    <location>
        <begin position="178"/>
        <end position="320"/>
    </location>
</feature>
<reference evidence="2" key="1">
    <citation type="journal article" date="2015" name="PLoS ONE">
        <title>Comprehensive Evaluation of Toxoplasma gondii VEG and Neospora caninum LIV Genomes with Tachyzoite Stage Transcriptome and Proteome Defines Novel Transcript Features.</title>
        <authorList>
            <person name="Ramaprasad A."/>
            <person name="Mourier T."/>
            <person name="Naeem R."/>
            <person name="Malas T.B."/>
            <person name="Moussa E."/>
            <person name="Panigrahi A."/>
            <person name="Vermont S.J."/>
            <person name="Otto T.D."/>
            <person name="Wastling J."/>
            <person name="Pain A."/>
        </authorList>
    </citation>
    <scope>NUCLEOTIDE SEQUENCE</scope>
    <source>
        <strain evidence="2">Liverpool</strain>
    </source>
</reference>
<evidence type="ECO:0000313" key="2">
    <source>
        <dbReference type="EMBL" id="CEL66833.1"/>
    </source>
</evidence>
<feature type="compositionally biased region" description="Low complexity" evidence="1">
    <location>
        <begin position="15"/>
        <end position="43"/>
    </location>
</feature>
<proteinExistence type="predicted"/>
<feature type="compositionally biased region" description="Basic and acidic residues" evidence="1">
    <location>
        <begin position="54"/>
        <end position="82"/>
    </location>
</feature>
<evidence type="ECO:0000256" key="1">
    <source>
        <dbReference type="SAM" id="MobiDB-lite"/>
    </source>
</evidence>
<accession>A0A0F7UAE3</accession>
<sequence>MLRLDALRGHRGRRSSALWSSPASAASTPPRPSSDSSSPCSFASRRHSRLIQTHADDACDSAAEKDRATRTSQARAREDYEANGHNLHSSDDEDHTEAKEKEEELWKWIYPAREEAEDLWLWLSLPFDLHVTNLPHILTFIRRDPTRKSETALEPMRRSAGRAVCAWIVRCTQSRLGDTRQGEANEEDVSLPTDETSVECRNRVAERLPNAEPETRSFVEFDSTNQSEPRRQERKKTAERTRAENGRGEGHSKSKTEEEAQDAGGGEEERIQEEERGEEGTRLSEEVKKKVKNATSSSRESGATMQGFSQEKRGRSVGLGEDSRLLPRVVACLRGHRTPATAEEGEEAFKVLKALEDFFCAAAEQFRRRSRHRENPLFFRRPVKETCPCPCGEGGTAVGCSAKALKKTFQHEAARLRGELATRRLGAFGAGDLFLSWLANDNPAQTSPDLLRSLM</sequence>
<dbReference type="AlphaFoldDB" id="A0A0F7UAE3"/>
<gene>
    <name evidence="2" type="ORF">BN1204_026410</name>
</gene>
<name>A0A0F7UAE3_NEOCL</name>
<dbReference type="EMBL" id="LN714482">
    <property type="protein sequence ID" value="CEL66833.1"/>
    <property type="molecule type" value="Genomic_DNA"/>
</dbReference>
<organism evidence="2">
    <name type="scientific">Neospora caninum (strain Liverpool)</name>
    <dbReference type="NCBI Taxonomy" id="572307"/>
    <lineage>
        <taxon>Eukaryota</taxon>
        <taxon>Sar</taxon>
        <taxon>Alveolata</taxon>
        <taxon>Apicomplexa</taxon>
        <taxon>Conoidasida</taxon>
        <taxon>Coccidia</taxon>
        <taxon>Eucoccidiorida</taxon>
        <taxon>Eimeriorina</taxon>
        <taxon>Sarcocystidae</taxon>
        <taxon>Neospora</taxon>
    </lineage>
</organism>